<feature type="transmembrane region" description="Helical" evidence="13">
    <location>
        <begin position="249"/>
        <end position="266"/>
    </location>
</feature>
<evidence type="ECO:0000259" key="14">
    <source>
        <dbReference type="PROSITE" id="PS50262"/>
    </source>
</evidence>
<evidence type="ECO:0000256" key="12">
    <source>
        <dbReference type="ARBA" id="ARBA00023224"/>
    </source>
</evidence>
<keyword evidence="16" id="KW-1185">Reference proteome</keyword>
<dbReference type="GO" id="GO:0004984">
    <property type="term" value="F:olfactory receptor activity"/>
    <property type="evidence" value="ECO:0007669"/>
    <property type="project" value="InterPro"/>
</dbReference>
<keyword evidence="4 13" id="KW-0812">Transmembrane</keyword>
<keyword evidence="11" id="KW-0325">Glycoprotein</keyword>
<dbReference type="AlphaFoldDB" id="A0A8C4FFA5"/>
<dbReference type="PANTHER" id="PTHR26450:SF417">
    <property type="entry name" value="ODORANT RECEPTOR-RELATED"/>
    <property type="match status" value="1"/>
</dbReference>
<keyword evidence="6 13" id="KW-1133">Transmembrane helix</keyword>
<evidence type="ECO:0000256" key="11">
    <source>
        <dbReference type="ARBA" id="ARBA00023180"/>
    </source>
</evidence>
<dbReference type="InterPro" id="IPR050402">
    <property type="entry name" value="OR51/52/56-like"/>
</dbReference>
<evidence type="ECO:0000256" key="9">
    <source>
        <dbReference type="ARBA" id="ARBA00023157"/>
    </source>
</evidence>
<dbReference type="Ensembl" id="ENSDLAT00005034231.2">
    <property type="protein sequence ID" value="ENSDLAP00005032078.1"/>
    <property type="gene ID" value="ENSDLAG00005014388.2"/>
</dbReference>
<dbReference type="SUPFAM" id="SSF81321">
    <property type="entry name" value="Family A G protein-coupled receptor-like"/>
    <property type="match status" value="1"/>
</dbReference>
<evidence type="ECO:0000256" key="2">
    <source>
        <dbReference type="ARBA" id="ARBA00022475"/>
    </source>
</evidence>
<dbReference type="GO" id="GO:0004930">
    <property type="term" value="F:G protein-coupled receptor activity"/>
    <property type="evidence" value="ECO:0007669"/>
    <property type="project" value="UniProtKB-KW"/>
</dbReference>
<feature type="domain" description="G-protein coupled receptors family 1 profile" evidence="14">
    <location>
        <begin position="53"/>
        <end position="304"/>
    </location>
</feature>
<feature type="transmembrane region" description="Helical" evidence="13">
    <location>
        <begin position="119"/>
        <end position="140"/>
    </location>
</feature>
<dbReference type="PROSITE" id="PS50262">
    <property type="entry name" value="G_PROTEIN_RECEP_F1_2"/>
    <property type="match status" value="1"/>
</dbReference>
<accession>A0A8C4FFA5</accession>
<name>A0A8C4FFA5_DICLA</name>
<feature type="transmembrane region" description="Helical" evidence="13">
    <location>
        <begin position="215"/>
        <end position="237"/>
    </location>
</feature>
<keyword evidence="9" id="KW-1015">Disulfide bond</keyword>
<dbReference type="PRINTS" id="PR00245">
    <property type="entry name" value="OLFACTORYR"/>
</dbReference>
<dbReference type="GeneTree" id="ENSGT00940000161369"/>
<evidence type="ECO:0000256" key="10">
    <source>
        <dbReference type="ARBA" id="ARBA00023170"/>
    </source>
</evidence>
<evidence type="ECO:0000313" key="15">
    <source>
        <dbReference type="Ensembl" id="ENSDLAP00005032078.1"/>
    </source>
</evidence>
<reference evidence="15" key="2">
    <citation type="submission" date="2025-09" db="UniProtKB">
        <authorList>
            <consortium name="Ensembl"/>
        </authorList>
    </citation>
    <scope>IDENTIFICATION</scope>
</reference>
<organism evidence="15 16">
    <name type="scientific">Dicentrarchus labrax</name>
    <name type="common">European seabass</name>
    <name type="synonym">Morone labrax</name>
    <dbReference type="NCBI Taxonomy" id="13489"/>
    <lineage>
        <taxon>Eukaryota</taxon>
        <taxon>Metazoa</taxon>
        <taxon>Chordata</taxon>
        <taxon>Craniata</taxon>
        <taxon>Vertebrata</taxon>
        <taxon>Euteleostomi</taxon>
        <taxon>Actinopterygii</taxon>
        <taxon>Neopterygii</taxon>
        <taxon>Teleostei</taxon>
        <taxon>Neoteleostei</taxon>
        <taxon>Acanthomorphata</taxon>
        <taxon>Eupercaria</taxon>
        <taxon>Moronidae</taxon>
        <taxon>Dicentrarchus</taxon>
    </lineage>
</organism>
<feature type="transmembrane region" description="Helical" evidence="13">
    <location>
        <begin position="39"/>
        <end position="61"/>
    </location>
</feature>
<proteinExistence type="predicted"/>
<keyword evidence="8 13" id="KW-0472">Membrane</keyword>
<keyword evidence="7" id="KW-0297">G-protein coupled receptor</keyword>
<sequence>STHIITPHCIIMKYTNITTIKEFIITGFPGLLPEYYGPVSALLLLIFLGIVVGNAFILAVIMYERTLHKPTYLIFFHLAMTDIAFGIVTLPKIIAIYWWNDMTSSFGACFTQMYFVHSLGAIHSLILLIMALDRFVAIWFPFRYSVITNRTVSIACSVCWVVTFIRMLGIVLHALTLPYCNLNIVTQCYCDHISITQLGCGDNVTYVKTVALVNALISLLVPLSFIIFSYFFIIIAVVKMSHSERRHKVLSTCAPQIFITCLYYVPRCFVYLAHSLGFSLSTDARIVITMMYSLIPAVVNPIIYCLKTKDIKEALIQRFRNRKVSIAIKIDHKPNIR</sequence>
<evidence type="ECO:0000256" key="8">
    <source>
        <dbReference type="ARBA" id="ARBA00023136"/>
    </source>
</evidence>
<feature type="transmembrane region" description="Helical" evidence="13">
    <location>
        <begin position="286"/>
        <end position="306"/>
    </location>
</feature>
<evidence type="ECO:0000313" key="16">
    <source>
        <dbReference type="Proteomes" id="UP000694389"/>
    </source>
</evidence>
<feature type="transmembrane region" description="Helical" evidence="13">
    <location>
        <begin position="73"/>
        <end position="99"/>
    </location>
</feature>
<evidence type="ECO:0000256" key="13">
    <source>
        <dbReference type="SAM" id="Phobius"/>
    </source>
</evidence>
<dbReference type="GO" id="GO:0005886">
    <property type="term" value="C:plasma membrane"/>
    <property type="evidence" value="ECO:0007669"/>
    <property type="project" value="UniProtKB-SubCell"/>
</dbReference>
<evidence type="ECO:0000256" key="3">
    <source>
        <dbReference type="ARBA" id="ARBA00022606"/>
    </source>
</evidence>
<dbReference type="InterPro" id="IPR017452">
    <property type="entry name" value="GPCR_Rhodpsn_7TM"/>
</dbReference>
<evidence type="ECO:0000256" key="1">
    <source>
        <dbReference type="ARBA" id="ARBA00004651"/>
    </source>
</evidence>
<evidence type="ECO:0000256" key="7">
    <source>
        <dbReference type="ARBA" id="ARBA00023040"/>
    </source>
</evidence>
<dbReference type="PANTHER" id="PTHR26450">
    <property type="entry name" value="OLFACTORY RECEPTOR 56B1-RELATED"/>
    <property type="match status" value="1"/>
</dbReference>
<reference evidence="15" key="1">
    <citation type="submission" date="2025-08" db="UniProtKB">
        <authorList>
            <consortium name="Ensembl"/>
        </authorList>
    </citation>
    <scope>IDENTIFICATION</scope>
</reference>
<feature type="transmembrane region" description="Helical" evidence="13">
    <location>
        <begin position="152"/>
        <end position="175"/>
    </location>
</feature>
<keyword evidence="3" id="KW-0716">Sensory transduction</keyword>
<keyword evidence="12" id="KW-0807">Transducer</keyword>
<dbReference type="Gene3D" id="1.20.1070.10">
    <property type="entry name" value="Rhodopsin 7-helix transmembrane proteins"/>
    <property type="match status" value="1"/>
</dbReference>
<dbReference type="Proteomes" id="UP000694389">
    <property type="component" value="Unassembled WGS sequence"/>
</dbReference>
<keyword evidence="10" id="KW-0675">Receptor</keyword>
<evidence type="ECO:0000256" key="6">
    <source>
        <dbReference type="ARBA" id="ARBA00022989"/>
    </source>
</evidence>
<evidence type="ECO:0000256" key="5">
    <source>
        <dbReference type="ARBA" id="ARBA00022725"/>
    </source>
</evidence>
<dbReference type="FunFam" id="1.20.1070.10:FF:000024">
    <property type="entry name" value="Olfactory receptor"/>
    <property type="match status" value="1"/>
</dbReference>
<keyword evidence="2" id="KW-1003">Cell membrane</keyword>
<dbReference type="Pfam" id="PF13853">
    <property type="entry name" value="7tm_4"/>
    <property type="match status" value="1"/>
</dbReference>
<protein>
    <recommendedName>
        <fullName evidence="14">G-protein coupled receptors family 1 profile domain-containing protein</fullName>
    </recommendedName>
</protein>
<dbReference type="PRINTS" id="PR00237">
    <property type="entry name" value="GPCRRHODOPSN"/>
</dbReference>
<comment type="subcellular location">
    <subcellularLocation>
        <location evidence="1">Cell membrane</location>
        <topology evidence="1">Multi-pass membrane protein</topology>
    </subcellularLocation>
</comment>
<keyword evidence="5" id="KW-0552">Olfaction</keyword>
<dbReference type="InterPro" id="IPR000276">
    <property type="entry name" value="GPCR_Rhodpsn"/>
</dbReference>
<evidence type="ECO:0000256" key="4">
    <source>
        <dbReference type="ARBA" id="ARBA00022692"/>
    </source>
</evidence>
<dbReference type="InterPro" id="IPR000725">
    <property type="entry name" value="Olfact_rcpt"/>
</dbReference>